<protein>
    <recommendedName>
        <fullName evidence="9">Cytochrome c oxidase assembly protein</fullName>
    </recommendedName>
</protein>
<evidence type="ECO:0008006" key="9">
    <source>
        <dbReference type="Google" id="ProtNLM"/>
    </source>
</evidence>
<dbReference type="Proteomes" id="UP000029391">
    <property type="component" value="Unassembled WGS sequence"/>
</dbReference>
<reference evidence="7 8" key="1">
    <citation type="submission" date="2013-09" db="EMBL/GenBank/DDBJ databases">
        <title>Genome sequencing of Arenimonas composti.</title>
        <authorList>
            <person name="Chen F."/>
            <person name="Wang G."/>
        </authorList>
    </citation>
    <scope>NUCLEOTIDE SEQUENCE [LARGE SCALE GENOMIC DNA]</scope>
    <source>
        <strain evidence="7 8">TR7-09</strain>
    </source>
</reference>
<keyword evidence="3 6" id="KW-0812">Transmembrane</keyword>
<gene>
    <name evidence="7" type="ORF">P873_02465</name>
</gene>
<evidence type="ECO:0000313" key="8">
    <source>
        <dbReference type="Proteomes" id="UP000029391"/>
    </source>
</evidence>
<feature type="transmembrane region" description="Helical" evidence="6">
    <location>
        <begin position="106"/>
        <end position="130"/>
    </location>
</feature>
<comment type="caution">
    <text evidence="7">The sequence shown here is derived from an EMBL/GenBank/DDBJ whole genome shotgun (WGS) entry which is preliminary data.</text>
</comment>
<feature type="transmembrane region" description="Helical" evidence="6">
    <location>
        <begin position="215"/>
        <end position="243"/>
    </location>
</feature>
<evidence type="ECO:0000256" key="5">
    <source>
        <dbReference type="ARBA" id="ARBA00023136"/>
    </source>
</evidence>
<dbReference type="EMBL" id="AWXU01000095">
    <property type="protein sequence ID" value="KFN45306.1"/>
    <property type="molecule type" value="Genomic_DNA"/>
</dbReference>
<sequence length="303" mass="32195">MRAVSWPVLLAAFGSGHEATAHSAEGHVHPPAGLEDAWSLSPWLLVPMAAFVLLWLLGRWRGPRRPSGAGTRLGGDLAFAAAVATLFAATLWPLDAYGEWSLAAHMGQHMLLLALAPPLLLAARPLATVAQALPAHVAQRLTATLGRPLEAAARALPAATAAHLGVMLVWHAPLALRAALASDPVHWAMHASFLLAGLWFWAAVAHIVRARGSGLAGALAALVTVMMVMGLMGGVFVFANRVLYPVYVDRAPQLGLDPLWDQALAGLIMWVPACLPYLVGALWLAALGIRRTGRRRPRRIVLP</sequence>
<proteinExistence type="predicted"/>
<accession>A0A091B0S3</accession>
<evidence type="ECO:0000256" key="1">
    <source>
        <dbReference type="ARBA" id="ARBA00004651"/>
    </source>
</evidence>
<feature type="transmembrane region" description="Helical" evidence="6">
    <location>
        <begin position="187"/>
        <end position="208"/>
    </location>
</feature>
<dbReference type="InterPro" id="IPR019108">
    <property type="entry name" value="Caa3_assmbl_CtaG-rel"/>
</dbReference>
<dbReference type="STRING" id="1121013.GCA_000426365_00648"/>
<organism evidence="7 8">
    <name type="scientific">Arenimonas composti TR7-09 = DSM 18010</name>
    <dbReference type="NCBI Taxonomy" id="1121013"/>
    <lineage>
        <taxon>Bacteria</taxon>
        <taxon>Pseudomonadati</taxon>
        <taxon>Pseudomonadota</taxon>
        <taxon>Gammaproteobacteria</taxon>
        <taxon>Lysobacterales</taxon>
        <taxon>Lysobacteraceae</taxon>
        <taxon>Arenimonas</taxon>
    </lineage>
</organism>
<dbReference type="eggNOG" id="COG3336">
    <property type="taxonomic scope" value="Bacteria"/>
</dbReference>
<evidence type="ECO:0000256" key="2">
    <source>
        <dbReference type="ARBA" id="ARBA00022475"/>
    </source>
</evidence>
<dbReference type="GO" id="GO:0005886">
    <property type="term" value="C:plasma membrane"/>
    <property type="evidence" value="ECO:0007669"/>
    <property type="project" value="UniProtKB-SubCell"/>
</dbReference>
<comment type="subcellular location">
    <subcellularLocation>
        <location evidence="1">Cell membrane</location>
        <topology evidence="1">Multi-pass membrane protein</topology>
    </subcellularLocation>
</comment>
<feature type="transmembrane region" description="Helical" evidence="6">
    <location>
        <begin position="263"/>
        <end position="289"/>
    </location>
</feature>
<dbReference type="AlphaFoldDB" id="A0A091B0S3"/>
<evidence type="ECO:0000313" key="7">
    <source>
        <dbReference type="EMBL" id="KFN45306.1"/>
    </source>
</evidence>
<feature type="transmembrane region" description="Helical" evidence="6">
    <location>
        <begin position="151"/>
        <end position="172"/>
    </location>
</feature>
<evidence type="ECO:0000256" key="6">
    <source>
        <dbReference type="SAM" id="Phobius"/>
    </source>
</evidence>
<keyword evidence="4 6" id="KW-1133">Transmembrane helix</keyword>
<keyword evidence="5 6" id="KW-0472">Membrane</keyword>
<feature type="transmembrane region" description="Helical" evidence="6">
    <location>
        <begin position="77"/>
        <end position="94"/>
    </location>
</feature>
<evidence type="ECO:0000256" key="4">
    <source>
        <dbReference type="ARBA" id="ARBA00022989"/>
    </source>
</evidence>
<dbReference type="Pfam" id="PF09678">
    <property type="entry name" value="Caa3_CtaG"/>
    <property type="match status" value="1"/>
</dbReference>
<keyword evidence="2" id="KW-1003">Cell membrane</keyword>
<evidence type="ECO:0000256" key="3">
    <source>
        <dbReference type="ARBA" id="ARBA00022692"/>
    </source>
</evidence>
<name>A0A091B0S3_9GAMM</name>
<feature type="transmembrane region" description="Helical" evidence="6">
    <location>
        <begin position="37"/>
        <end position="57"/>
    </location>
</feature>
<keyword evidence="8" id="KW-1185">Reference proteome</keyword>